<reference evidence="2" key="1">
    <citation type="journal article" date="2021" name="PeerJ">
        <title>Extensive microbial diversity within the chicken gut microbiome revealed by metagenomics and culture.</title>
        <authorList>
            <person name="Gilroy R."/>
            <person name="Ravi A."/>
            <person name="Getino M."/>
            <person name="Pursley I."/>
            <person name="Horton D.L."/>
            <person name="Alikhan N.F."/>
            <person name="Baker D."/>
            <person name="Gharbi K."/>
            <person name="Hall N."/>
            <person name="Watson M."/>
            <person name="Adriaenssens E.M."/>
            <person name="Foster-Nyarko E."/>
            <person name="Jarju S."/>
            <person name="Secka A."/>
            <person name="Antonio M."/>
            <person name="Oren A."/>
            <person name="Chaudhuri R.R."/>
            <person name="La Ragione R."/>
            <person name="Hildebrand F."/>
            <person name="Pallen M.J."/>
        </authorList>
    </citation>
    <scope>NUCLEOTIDE SEQUENCE</scope>
    <source>
        <strain evidence="2">ChiHecec2B26-446</strain>
    </source>
</reference>
<accession>A0A9D1TQD6</accession>
<evidence type="ECO:0000313" key="2">
    <source>
        <dbReference type="EMBL" id="HIW01324.1"/>
    </source>
</evidence>
<dbReference type="InterPro" id="IPR029044">
    <property type="entry name" value="Nucleotide-diphossugar_trans"/>
</dbReference>
<dbReference type="Pfam" id="PF00535">
    <property type="entry name" value="Glycos_transf_2"/>
    <property type="match status" value="1"/>
</dbReference>
<organism evidence="2 3">
    <name type="scientific">Candidatus Desulfovibrio intestinipullorum</name>
    <dbReference type="NCBI Taxonomy" id="2838536"/>
    <lineage>
        <taxon>Bacteria</taxon>
        <taxon>Pseudomonadati</taxon>
        <taxon>Thermodesulfobacteriota</taxon>
        <taxon>Desulfovibrionia</taxon>
        <taxon>Desulfovibrionales</taxon>
        <taxon>Desulfovibrionaceae</taxon>
        <taxon>Desulfovibrio</taxon>
    </lineage>
</organism>
<evidence type="ECO:0000259" key="1">
    <source>
        <dbReference type="Pfam" id="PF00535"/>
    </source>
</evidence>
<dbReference type="GO" id="GO:0016758">
    <property type="term" value="F:hexosyltransferase activity"/>
    <property type="evidence" value="ECO:0007669"/>
    <property type="project" value="UniProtKB-ARBA"/>
</dbReference>
<dbReference type="PANTHER" id="PTHR22916:SF3">
    <property type="entry name" value="UDP-GLCNAC:BETAGAL BETA-1,3-N-ACETYLGLUCOSAMINYLTRANSFERASE-LIKE PROTEIN 1"/>
    <property type="match status" value="1"/>
</dbReference>
<comment type="caution">
    <text evidence="2">The sequence shown here is derived from an EMBL/GenBank/DDBJ whole genome shotgun (WGS) entry which is preliminary data.</text>
</comment>
<gene>
    <name evidence="2" type="ORF">H9894_09100</name>
</gene>
<reference evidence="2" key="2">
    <citation type="submission" date="2021-04" db="EMBL/GenBank/DDBJ databases">
        <authorList>
            <person name="Gilroy R."/>
        </authorList>
    </citation>
    <scope>NUCLEOTIDE SEQUENCE</scope>
    <source>
        <strain evidence="2">ChiHecec2B26-446</strain>
    </source>
</reference>
<name>A0A9D1TQD6_9BACT</name>
<dbReference type="AlphaFoldDB" id="A0A9D1TQD6"/>
<feature type="domain" description="Glycosyltransferase 2-like" evidence="1">
    <location>
        <begin position="8"/>
        <end position="162"/>
    </location>
</feature>
<dbReference type="EMBL" id="DXHV01000077">
    <property type="protein sequence ID" value="HIW01324.1"/>
    <property type="molecule type" value="Genomic_DNA"/>
</dbReference>
<sequence>MSSQPRVSVIMNCYNSDEHLRSALDSVMKQTWTDYEVIFWDNCSTDTSPQIARSYGDRVRYFRGTEKVPLGAGRNLAIARARGEYIAFLDCDDLWEPDKLERQVALFEANPRTGLVTTDTWVFDGTRKLRRFFEGARPARGMVFAELIRRQWISMSSAMVRRQALAGLTADSDAWNGGWFDESLSMSEEADVFYRIAHDWELDYVDAPLTWWRVHGHNSTLRRFAEFSRETRYILAKHLQMYPDYAREHADLVALLQERADFEEAVALWQQGEGRKARGLLAPYGMKSRKIAAFRLLSYLPRQTFDVAARIYFGLPKLFSR</sequence>
<dbReference type="PANTHER" id="PTHR22916">
    <property type="entry name" value="GLYCOSYLTRANSFERASE"/>
    <property type="match status" value="1"/>
</dbReference>
<dbReference type="InterPro" id="IPR001173">
    <property type="entry name" value="Glyco_trans_2-like"/>
</dbReference>
<proteinExistence type="predicted"/>
<protein>
    <submittedName>
        <fullName evidence="2">Glycosyltransferase</fullName>
    </submittedName>
</protein>
<dbReference type="Proteomes" id="UP000886752">
    <property type="component" value="Unassembled WGS sequence"/>
</dbReference>
<dbReference type="Gene3D" id="3.90.550.10">
    <property type="entry name" value="Spore Coat Polysaccharide Biosynthesis Protein SpsA, Chain A"/>
    <property type="match status" value="1"/>
</dbReference>
<dbReference type="SUPFAM" id="SSF53448">
    <property type="entry name" value="Nucleotide-diphospho-sugar transferases"/>
    <property type="match status" value="1"/>
</dbReference>
<evidence type="ECO:0000313" key="3">
    <source>
        <dbReference type="Proteomes" id="UP000886752"/>
    </source>
</evidence>